<gene>
    <name evidence="3" type="ORF">RFI_22756</name>
</gene>
<comment type="caution">
    <text evidence="3">The sequence shown here is derived from an EMBL/GenBank/DDBJ whole genome shotgun (WGS) entry which is preliminary data.</text>
</comment>
<accession>X6MKS2</accession>
<feature type="coiled-coil region" evidence="1">
    <location>
        <begin position="454"/>
        <end position="496"/>
    </location>
</feature>
<evidence type="ECO:0000256" key="2">
    <source>
        <dbReference type="SAM" id="Phobius"/>
    </source>
</evidence>
<feature type="transmembrane region" description="Helical" evidence="2">
    <location>
        <begin position="189"/>
        <end position="212"/>
    </location>
</feature>
<keyword evidence="1" id="KW-0175">Coiled coil</keyword>
<keyword evidence="2" id="KW-1133">Transmembrane helix</keyword>
<keyword evidence="2" id="KW-0472">Membrane</keyword>
<evidence type="ECO:0000313" key="4">
    <source>
        <dbReference type="Proteomes" id="UP000023152"/>
    </source>
</evidence>
<keyword evidence="4" id="KW-1185">Reference proteome</keyword>
<dbReference type="EMBL" id="ASPP01019916">
    <property type="protein sequence ID" value="ETO14613.1"/>
    <property type="molecule type" value="Genomic_DNA"/>
</dbReference>
<proteinExistence type="predicted"/>
<organism evidence="3 4">
    <name type="scientific">Reticulomyxa filosa</name>
    <dbReference type="NCBI Taxonomy" id="46433"/>
    <lineage>
        <taxon>Eukaryota</taxon>
        <taxon>Sar</taxon>
        <taxon>Rhizaria</taxon>
        <taxon>Retaria</taxon>
        <taxon>Foraminifera</taxon>
        <taxon>Monothalamids</taxon>
        <taxon>Reticulomyxidae</taxon>
        <taxon>Reticulomyxa</taxon>
    </lineage>
</organism>
<dbReference type="OrthoDB" id="6142015at2759"/>
<reference evidence="3 4" key="1">
    <citation type="journal article" date="2013" name="Curr. Biol.">
        <title>The Genome of the Foraminiferan Reticulomyxa filosa.</title>
        <authorList>
            <person name="Glockner G."/>
            <person name="Hulsmann N."/>
            <person name="Schleicher M."/>
            <person name="Noegel A.A."/>
            <person name="Eichinger L."/>
            <person name="Gallinger C."/>
            <person name="Pawlowski J."/>
            <person name="Sierra R."/>
            <person name="Euteneuer U."/>
            <person name="Pillet L."/>
            <person name="Moustafa A."/>
            <person name="Platzer M."/>
            <person name="Groth M."/>
            <person name="Szafranski K."/>
            <person name="Schliwa M."/>
        </authorList>
    </citation>
    <scope>NUCLEOTIDE SEQUENCE [LARGE SCALE GENOMIC DNA]</scope>
</reference>
<sequence>MHIQKIVFTSEGKYSIDETILREVLILDLHLRKNNQFPPKIHIEKHLINLLQSYPSFTDSTVQLFFDNIDLNEKKEHSAWGHLWGCTGCWSIFMGLYGLQFDKWDILIAKMRQCAEDFINISKKLLNGFTSNDFISMAMNSPSDILEFFRFVKRQPSIWKNKASIINTIKLFCDNNEVEGQGLIVMIELLWTVSLFFPYIFIYVYVYMWMILQLLLKEKGGRVHWITLLANSNTISTHITFLKSLQDSLNDWLCKRGDENKAIERIPFHSKVLELVSSNTFENAKLYHRYLIEIANENYRELWLSNKKWTSEEINICAKVKWELWPQVIKNIDNIPNIEGLDEKNVESVNSRVRSNLDYCFDCQLWFKQENPMQTKLFTFFSQVLTELVANRKLLSINAHKYLMKHRKDIENISSNCSMDLQSSLQKMDKIINNYSQFSKLIHTFRQIQDYLFENDLSDRLKELRQQNDGWEAQELASVKENYKNELQQLKSCQQKMEIILERKKSAMFQNIWGHFHSQYKSIQSQKSLSIFDKIFDNMSHVWKNFKQVCSVSLFLKKNLKRKGEKHPIANLQNQTLKYQDLEWVFTEHSNDTDGIIKCLMNEMQYLFQDYNDEQRQKIVNDLKVNMRKVISLKGQIQSWIELKKVTEQMKEYHPCKDKIKEDEKWEKYVKALARIEQVERTKEDISITETSGCYDACIECVSEIAKPCMAIDLFKTLIECKDKMKILIEHQNFNDGSYFENTINVLTKSRHRDIQDFVTVLRPVNHTMQEKLWKNPSKDMTELAKSILSLPNDKDFITNIKKCCDVDLSTIATLVNEADKIRTEQSLKQLKEAIQYGNWKFACCRDVLEGKKKNELALQINNTTWNYEEIGENIDRVLLGAGKEELEEIETVIQQFEECKEISSYRIKFWKKGGRIDIENDIENDEKGGNQNDDKPLTLRVRFQMDEFETCKECWKRRLIQWKQQCFELREKYPALNYFCFNQVHFLIQIMDTLNMPKFSDRAIKASKHIKPFLQKINCQVTDKDVNDILQKWKDPKDFTWNDAENGDDGNSFKKCRDSIAKFGHILNPIWDSSRHNFVNEKSIFIGLHAGKPNLVIEPNEMLFKLLELFESQHFIPRAEHILVCNETTTEEDIACLIFRAITNDKKISSITTMTTTATDSVTIAETDHNSVKPLYCLVYPEKLTFATLNQICQDINKLLLNDIRLEKLKNCFYTFAVLSSDENNPLCKILIPFRVTLQNSSSQSIPKQMLSELYRNPWTNSQKHDIGTEPPWIQLYTSEQVAMGKSTLIQRDIQSIRKKHQNRTIHEICVAFNNYE</sequence>
<protein>
    <submittedName>
        <fullName evidence="3">SMC domain-containing protein</fullName>
    </submittedName>
</protein>
<name>X6MKS2_RETFI</name>
<evidence type="ECO:0000313" key="3">
    <source>
        <dbReference type="EMBL" id="ETO14613.1"/>
    </source>
</evidence>
<dbReference type="Proteomes" id="UP000023152">
    <property type="component" value="Unassembled WGS sequence"/>
</dbReference>
<keyword evidence="2" id="KW-0812">Transmembrane</keyword>
<evidence type="ECO:0000256" key="1">
    <source>
        <dbReference type="SAM" id="Coils"/>
    </source>
</evidence>